<evidence type="ECO:0000256" key="5">
    <source>
        <dbReference type="ARBA" id="ARBA00022679"/>
    </source>
</evidence>
<keyword evidence="5 14" id="KW-0808">Transferase</keyword>
<organism evidence="14 15">
    <name type="scientific">Shewanella cyperi</name>
    <dbReference type="NCBI Taxonomy" id="2814292"/>
    <lineage>
        <taxon>Bacteria</taxon>
        <taxon>Pseudomonadati</taxon>
        <taxon>Pseudomonadota</taxon>
        <taxon>Gammaproteobacteria</taxon>
        <taxon>Alteromonadales</taxon>
        <taxon>Shewanellaceae</taxon>
        <taxon>Shewanella</taxon>
    </lineage>
</organism>
<evidence type="ECO:0000256" key="9">
    <source>
        <dbReference type="ARBA" id="ARBA00030407"/>
    </source>
</evidence>
<dbReference type="FunFam" id="3.90.1170.40:FF:000001">
    <property type="entry name" value="Molybdopterin synthase catalytic subunit MoaE"/>
    <property type="match status" value="1"/>
</dbReference>
<evidence type="ECO:0000256" key="1">
    <source>
        <dbReference type="ARBA" id="ARBA00005046"/>
    </source>
</evidence>
<comment type="similarity">
    <text evidence="2">Belongs to the MoaE family.</text>
</comment>
<evidence type="ECO:0000256" key="13">
    <source>
        <dbReference type="SAM" id="MobiDB-lite"/>
    </source>
</evidence>
<reference evidence="14 15" key="1">
    <citation type="submission" date="2021-03" db="EMBL/GenBank/DDBJ databases">
        <title>Novel species identification of genus Shewanella.</title>
        <authorList>
            <person name="Liu G."/>
            <person name="Zhang Q."/>
        </authorList>
    </citation>
    <scope>NUCLEOTIDE SEQUENCE [LARGE SCALE GENOMIC DNA]</scope>
    <source>
        <strain evidence="14 15">FJAT-53726</strain>
    </source>
</reference>
<keyword evidence="15" id="KW-1185">Reference proteome</keyword>
<dbReference type="InterPro" id="IPR003448">
    <property type="entry name" value="Mopterin_biosynth_MoaE"/>
</dbReference>
<dbReference type="Pfam" id="PF02391">
    <property type="entry name" value="MoaE"/>
    <property type="match status" value="1"/>
</dbReference>
<proteinExistence type="inferred from homology"/>
<evidence type="ECO:0000256" key="6">
    <source>
        <dbReference type="ARBA" id="ARBA00023150"/>
    </source>
</evidence>
<sequence length="177" mass="19525">MTDTDLVLVQSGDFSVAHEYARLADDPADGAVVTFVGKVRDFNDGSEVTGLTLEHYPGMTEKVLQQIALEARGRWPLNRLTLIHRVGSLQLGEQIVFIGVSSAHRKAAFDACEFLIDFLKTRAPFWKLEQGQQGRRWIDARDSDAQAAEAWASAQQAAEPSSLEHSSSEHSSLEKEA</sequence>
<evidence type="ECO:0000313" key="15">
    <source>
        <dbReference type="Proteomes" id="UP000663281"/>
    </source>
</evidence>
<evidence type="ECO:0000256" key="7">
    <source>
        <dbReference type="ARBA" id="ARBA00026066"/>
    </source>
</evidence>
<feature type="compositionally biased region" description="Low complexity" evidence="13">
    <location>
        <begin position="149"/>
        <end position="165"/>
    </location>
</feature>
<evidence type="ECO:0000256" key="4">
    <source>
        <dbReference type="ARBA" id="ARBA00013858"/>
    </source>
</evidence>
<dbReference type="SUPFAM" id="SSF54690">
    <property type="entry name" value="Molybdopterin synthase subunit MoaE"/>
    <property type="match status" value="1"/>
</dbReference>
<gene>
    <name evidence="14" type="primary">moaE</name>
    <name evidence="14" type="ORF">JYB88_17795</name>
</gene>
<feature type="compositionally biased region" description="Basic and acidic residues" evidence="13">
    <location>
        <begin position="166"/>
        <end position="177"/>
    </location>
</feature>
<evidence type="ECO:0000256" key="11">
    <source>
        <dbReference type="ARBA" id="ARBA00032474"/>
    </source>
</evidence>
<evidence type="ECO:0000256" key="2">
    <source>
        <dbReference type="ARBA" id="ARBA00005426"/>
    </source>
</evidence>
<comment type="subunit">
    <text evidence="7">Heterotetramer of 2 MoaD subunits and 2 MoaE subunits. Also stable as homodimer. The enzyme changes between these two forms during catalysis.</text>
</comment>
<dbReference type="GO" id="GO:0030366">
    <property type="term" value="F:molybdopterin synthase activity"/>
    <property type="evidence" value="ECO:0007669"/>
    <property type="project" value="UniProtKB-EC"/>
</dbReference>
<protein>
    <recommendedName>
        <fullName evidence="4">Molybdopterin synthase catalytic subunit</fullName>
        <ecNumber evidence="3">2.8.1.12</ecNumber>
    </recommendedName>
    <alternativeName>
        <fullName evidence="10">MPT synthase subunit 2</fullName>
    </alternativeName>
    <alternativeName>
        <fullName evidence="8">Molybdenum cofactor biosynthesis protein E</fullName>
    </alternativeName>
    <alternativeName>
        <fullName evidence="9">Molybdopterin-converting factor large subunit</fullName>
    </alternativeName>
    <alternativeName>
        <fullName evidence="11">Molybdopterin-converting factor subunit 2</fullName>
    </alternativeName>
</protein>
<name>A0A975AL33_9GAMM</name>
<evidence type="ECO:0000256" key="12">
    <source>
        <dbReference type="ARBA" id="ARBA00049878"/>
    </source>
</evidence>
<keyword evidence="6" id="KW-0501">Molybdenum cofactor biosynthesis</keyword>
<dbReference type="NCBIfam" id="NF007959">
    <property type="entry name" value="PRK10678.1"/>
    <property type="match status" value="1"/>
</dbReference>
<accession>A0A975AL33</accession>
<dbReference type="EC" id="2.8.1.12" evidence="3"/>
<dbReference type="RefSeq" id="WP_207324995.1">
    <property type="nucleotide sequence ID" value="NZ_CP071504.1"/>
</dbReference>
<feature type="region of interest" description="Disordered" evidence="13">
    <location>
        <begin position="149"/>
        <end position="177"/>
    </location>
</feature>
<evidence type="ECO:0000313" key="14">
    <source>
        <dbReference type="EMBL" id="QSX30002.1"/>
    </source>
</evidence>
<dbReference type="EMBL" id="CP071504">
    <property type="protein sequence ID" value="QSX30002.1"/>
    <property type="molecule type" value="Genomic_DNA"/>
</dbReference>
<comment type="pathway">
    <text evidence="1">Cofactor biosynthesis; molybdopterin biosynthesis.</text>
</comment>
<dbReference type="Gene3D" id="3.90.1170.40">
    <property type="entry name" value="Molybdopterin biosynthesis MoaE subunit"/>
    <property type="match status" value="1"/>
</dbReference>
<dbReference type="CDD" id="cd00756">
    <property type="entry name" value="MoaE"/>
    <property type="match status" value="1"/>
</dbReference>
<dbReference type="PANTHER" id="PTHR23404">
    <property type="entry name" value="MOLYBDOPTERIN SYNTHASE RELATED"/>
    <property type="match status" value="1"/>
</dbReference>
<evidence type="ECO:0000256" key="3">
    <source>
        <dbReference type="ARBA" id="ARBA00011950"/>
    </source>
</evidence>
<dbReference type="Proteomes" id="UP000663281">
    <property type="component" value="Chromosome"/>
</dbReference>
<comment type="catalytic activity">
    <reaction evidence="12">
        <text>2 [molybdopterin-synthase sulfur-carrier protein]-C-terminal-Gly-aminoethanethioate + cyclic pyranopterin phosphate + H2O = molybdopterin + 2 [molybdopterin-synthase sulfur-carrier protein]-C-terminal Gly-Gly + 2 H(+)</text>
        <dbReference type="Rhea" id="RHEA:26333"/>
        <dbReference type="Rhea" id="RHEA-COMP:12202"/>
        <dbReference type="Rhea" id="RHEA-COMP:19907"/>
        <dbReference type="ChEBI" id="CHEBI:15377"/>
        <dbReference type="ChEBI" id="CHEBI:15378"/>
        <dbReference type="ChEBI" id="CHEBI:58698"/>
        <dbReference type="ChEBI" id="CHEBI:59648"/>
        <dbReference type="ChEBI" id="CHEBI:90778"/>
        <dbReference type="ChEBI" id="CHEBI:232372"/>
        <dbReference type="EC" id="2.8.1.12"/>
    </reaction>
</comment>
<dbReference type="InterPro" id="IPR036563">
    <property type="entry name" value="MoaE_sf"/>
</dbReference>
<dbReference type="AlphaFoldDB" id="A0A975AL33"/>
<evidence type="ECO:0000256" key="8">
    <source>
        <dbReference type="ARBA" id="ARBA00029745"/>
    </source>
</evidence>
<evidence type="ECO:0000256" key="10">
    <source>
        <dbReference type="ARBA" id="ARBA00030781"/>
    </source>
</evidence>
<dbReference type="GO" id="GO:0006777">
    <property type="term" value="P:Mo-molybdopterin cofactor biosynthetic process"/>
    <property type="evidence" value="ECO:0007669"/>
    <property type="project" value="UniProtKB-KW"/>
</dbReference>
<dbReference type="KEGG" id="scyp:JYB88_17795"/>